<dbReference type="Pfam" id="PF00440">
    <property type="entry name" value="TetR_N"/>
    <property type="match status" value="1"/>
</dbReference>
<dbReference type="InterPro" id="IPR009057">
    <property type="entry name" value="Homeodomain-like_sf"/>
</dbReference>
<evidence type="ECO:0000256" key="1">
    <source>
        <dbReference type="ARBA" id="ARBA00023015"/>
    </source>
</evidence>
<keyword evidence="1" id="KW-0805">Transcription regulation</keyword>
<dbReference type="SUPFAM" id="SSF48498">
    <property type="entry name" value="Tetracyclin repressor-like, C-terminal domain"/>
    <property type="match status" value="1"/>
</dbReference>
<dbReference type="Proteomes" id="UP000647860">
    <property type="component" value="Unassembled WGS sequence"/>
</dbReference>
<dbReference type="PROSITE" id="PS50977">
    <property type="entry name" value="HTH_TETR_2"/>
    <property type="match status" value="1"/>
</dbReference>
<dbReference type="SUPFAM" id="SSF46689">
    <property type="entry name" value="Homeodomain-like"/>
    <property type="match status" value="1"/>
</dbReference>
<evidence type="ECO:0000256" key="3">
    <source>
        <dbReference type="ARBA" id="ARBA00023163"/>
    </source>
</evidence>
<keyword evidence="3" id="KW-0804">Transcription</keyword>
<name>A0ABQ4I9B4_9ACTN</name>
<protein>
    <submittedName>
        <fullName evidence="6">Transcriptional regulator</fullName>
    </submittedName>
</protein>
<reference evidence="6 7" key="1">
    <citation type="submission" date="2021-01" db="EMBL/GenBank/DDBJ databases">
        <title>Whole genome shotgun sequence of Verrucosispora gifhornensis NBRC 16317.</title>
        <authorList>
            <person name="Komaki H."/>
            <person name="Tamura T."/>
        </authorList>
    </citation>
    <scope>NUCLEOTIDE SEQUENCE [LARGE SCALE GENOMIC DNA]</scope>
    <source>
        <strain evidence="6 7">NBRC 16317</strain>
    </source>
</reference>
<gene>
    <name evidence="6" type="ORF">Vgi01_11830</name>
</gene>
<evidence type="ECO:0000313" key="6">
    <source>
        <dbReference type="EMBL" id="GIJ14499.1"/>
    </source>
</evidence>
<keyword evidence="7" id="KW-1185">Reference proteome</keyword>
<sequence length="196" mass="20823">MPRAGLNPQVVVREAAVLADEVGYQKLTLAALANRLGVALPSLYKHIKGADALAQKLSALATAELAEEMTTAAAGRSREDALRAVATAYRSYARRHPGRYPAAQRVPDPTDPAHVAASERAVGVVFAILRGYGIEGDSAVDGARMFRAAVHGFVALEAAGDFGLPREVDRSFEQMITALGIAFRRWPQDQAEAATA</sequence>
<dbReference type="InterPro" id="IPR001647">
    <property type="entry name" value="HTH_TetR"/>
</dbReference>
<dbReference type="Pfam" id="PF13305">
    <property type="entry name" value="TetR_C_33"/>
    <property type="match status" value="1"/>
</dbReference>
<dbReference type="InterPro" id="IPR025996">
    <property type="entry name" value="MT1864/Rv1816-like_C"/>
</dbReference>
<dbReference type="RefSeq" id="WP_204290376.1">
    <property type="nucleotide sequence ID" value="NZ_BAAAGZ010000016.1"/>
</dbReference>
<organism evidence="6 7">
    <name type="scientific">Micromonospora gifhornensis</name>
    <dbReference type="NCBI Taxonomy" id="84594"/>
    <lineage>
        <taxon>Bacteria</taxon>
        <taxon>Bacillati</taxon>
        <taxon>Actinomycetota</taxon>
        <taxon>Actinomycetes</taxon>
        <taxon>Micromonosporales</taxon>
        <taxon>Micromonosporaceae</taxon>
        <taxon>Micromonospora</taxon>
    </lineage>
</organism>
<accession>A0ABQ4I9B4</accession>
<evidence type="ECO:0000313" key="7">
    <source>
        <dbReference type="Proteomes" id="UP000647860"/>
    </source>
</evidence>
<proteinExistence type="predicted"/>
<keyword evidence="2 4" id="KW-0238">DNA-binding</keyword>
<comment type="caution">
    <text evidence="6">The sequence shown here is derived from an EMBL/GenBank/DDBJ whole genome shotgun (WGS) entry which is preliminary data.</text>
</comment>
<evidence type="ECO:0000256" key="2">
    <source>
        <dbReference type="ARBA" id="ARBA00023125"/>
    </source>
</evidence>
<dbReference type="EMBL" id="BOPA01000010">
    <property type="protein sequence ID" value="GIJ14499.1"/>
    <property type="molecule type" value="Genomic_DNA"/>
</dbReference>
<dbReference type="Gene3D" id="1.10.10.60">
    <property type="entry name" value="Homeodomain-like"/>
    <property type="match status" value="1"/>
</dbReference>
<evidence type="ECO:0000259" key="5">
    <source>
        <dbReference type="PROSITE" id="PS50977"/>
    </source>
</evidence>
<feature type="domain" description="HTH tetR-type" evidence="5">
    <location>
        <begin position="5"/>
        <end position="65"/>
    </location>
</feature>
<dbReference type="Gene3D" id="1.10.357.10">
    <property type="entry name" value="Tetracycline Repressor, domain 2"/>
    <property type="match status" value="1"/>
</dbReference>
<evidence type="ECO:0000256" key="4">
    <source>
        <dbReference type="PROSITE-ProRule" id="PRU00335"/>
    </source>
</evidence>
<dbReference type="InterPro" id="IPR036271">
    <property type="entry name" value="Tet_transcr_reg_TetR-rel_C_sf"/>
</dbReference>
<feature type="DNA-binding region" description="H-T-H motif" evidence="4">
    <location>
        <begin position="28"/>
        <end position="47"/>
    </location>
</feature>